<dbReference type="Pfam" id="PF03184">
    <property type="entry name" value="DDE_1"/>
    <property type="match status" value="1"/>
</dbReference>
<dbReference type="SMART" id="SM00674">
    <property type="entry name" value="CENPB"/>
    <property type="match status" value="1"/>
</dbReference>
<dbReference type="GO" id="GO:0005634">
    <property type="term" value="C:nucleus"/>
    <property type="evidence" value="ECO:0007669"/>
    <property type="project" value="UniProtKB-SubCell"/>
</dbReference>
<dbReference type="OrthoDB" id="4457643at2759"/>
<dbReference type="InterPro" id="IPR006600">
    <property type="entry name" value="HTH_CenpB_DNA-bd_dom"/>
</dbReference>
<evidence type="ECO:0000313" key="7">
    <source>
        <dbReference type="Proteomes" id="UP000094569"/>
    </source>
</evidence>
<feature type="region of interest" description="Disordered" evidence="4">
    <location>
        <begin position="366"/>
        <end position="397"/>
    </location>
</feature>
<dbReference type="InterPro" id="IPR007889">
    <property type="entry name" value="HTH_Psq"/>
</dbReference>
<reference evidence="6 7" key="1">
    <citation type="journal article" date="2016" name="BMC Genomics">
        <title>Comparative genomic and transcriptomic analyses of the Fuzhuan brick tea-fermentation fungus Aspergillus cristatus.</title>
        <authorList>
            <person name="Ge Y."/>
            <person name="Wang Y."/>
            <person name="Liu Y."/>
            <person name="Tan Y."/>
            <person name="Ren X."/>
            <person name="Zhang X."/>
            <person name="Hyde K.D."/>
            <person name="Liu Y."/>
            <person name="Liu Z."/>
        </authorList>
    </citation>
    <scope>NUCLEOTIDE SEQUENCE [LARGE SCALE GENOMIC DNA]</scope>
    <source>
        <strain evidence="6 7">GZAAS20.1005</strain>
    </source>
</reference>
<evidence type="ECO:0000256" key="4">
    <source>
        <dbReference type="SAM" id="MobiDB-lite"/>
    </source>
</evidence>
<feature type="domain" description="HTH CENPB-type" evidence="5">
    <location>
        <begin position="60"/>
        <end position="132"/>
    </location>
</feature>
<proteinExistence type="predicted"/>
<dbReference type="InterPro" id="IPR004875">
    <property type="entry name" value="DDE_SF_endonuclease_dom"/>
</dbReference>
<gene>
    <name evidence="6" type="ORF">SI65_08794</name>
</gene>
<keyword evidence="3" id="KW-0539">Nucleus</keyword>
<evidence type="ECO:0000256" key="3">
    <source>
        <dbReference type="ARBA" id="ARBA00023242"/>
    </source>
</evidence>
<dbReference type="InterPro" id="IPR009057">
    <property type="entry name" value="Homeodomain-like_sf"/>
</dbReference>
<dbReference type="PANTHER" id="PTHR19303:SF62">
    <property type="entry name" value="HTH CENPB-TYPE DOMAIN-CONTAINING PROTEIN-RELATED"/>
    <property type="match status" value="1"/>
</dbReference>
<evidence type="ECO:0000313" key="6">
    <source>
        <dbReference type="EMBL" id="ODM15953.1"/>
    </source>
</evidence>
<evidence type="ECO:0000259" key="5">
    <source>
        <dbReference type="PROSITE" id="PS51253"/>
    </source>
</evidence>
<dbReference type="EMBL" id="JXNT01000014">
    <property type="protein sequence ID" value="ODM15953.1"/>
    <property type="molecule type" value="Genomic_DNA"/>
</dbReference>
<keyword evidence="7" id="KW-1185">Reference proteome</keyword>
<protein>
    <recommendedName>
        <fullName evidence="5">HTH CENPB-type domain-containing protein</fullName>
    </recommendedName>
</protein>
<name>A0A1E3B4R7_ASPCR</name>
<keyword evidence="2" id="KW-0238">DNA-binding</keyword>
<comment type="caution">
    <text evidence="6">The sequence shown here is derived from an EMBL/GenBank/DDBJ whole genome shotgun (WGS) entry which is preliminary data.</text>
</comment>
<dbReference type="PROSITE" id="PS51253">
    <property type="entry name" value="HTH_CENPB"/>
    <property type="match status" value="1"/>
</dbReference>
<dbReference type="Pfam" id="PF05225">
    <property type="entry name" value="HTH_psq"/>
    <property type="match status" value="1"/>
</dbReference>
<sequence>MPPKLQTKTQKSTHQEGRILLAISSLKKKEITNIREAARLYDVPRTTLQRRLNGSINRAEKQANGLKLTKEEEESLIQWILSLDQCGAAPRPSHVQDMANLLLSNRGPSNIQPIGKNWVYNFIKRHDELKTRFSRKYNHQCAESEDPKLIKDWFNRVQITMMQYGIAYEDIYNFDETGFAMGLIATAKVVTSAETAGRPALLQPGNREWVTAIECVNAMGMGSASMHCIQGKISYPGLNIFIPTTNSHMTGKYRLLILDGHGSHLTPQFDQICNQNNIVPICMPAHSSHLLQPLDVGCFAVLKRTYGRLVEEKMRQRINHIDKLDFLSAYPQARKETFKMDNIKNGFMATGLVPYNPERVLTQLNIYPKTPTPPGSQSTNSDLKTPHNPKQLKKKETTVRKLLRQHSKSPPTPAKTAMDQVFRSCQMAMNSVAILAKENHDLRAANEKQQQKRKRSHRQIAYTGGLSIQEAQGIIQSENDAQEASTTVPGGPASAANQPSVRAPPRCSDCCIIGHRRLQCPNRNRA</sequence>
<dbReference type="GO" id="GO:0003677">
    <property type="term" value="F:DNA binding"/>
    <property type="evidence" value="ECO:0007669"/>
    <property type="project" value="UniProtKB-KW"/>
</dbReference>
<feature type="region of interest" description="Disordered" evidence="4">
    <location>
        <begin position="478"/>
        <end position="505"/>
    </location>
</feature>
<dbReference type="Pfam" id="PF03221">
    <property type="entry name" value="HTH_Tnp_Tc5"/>
    <property type="match status" value="1"/>
</dbReference>
<dbReference type="Gene3D" id="1.10.10.60">
    <property type="entry name" value="Homeodomain-like"/>
    <property type="match status" value="1"/>
</dbReference>
<dbReference type="SUPFAM" id="SSF46689">
    <property type="entry name" value="Homeodomain-like"/>
    <property type="match status" value="1"/>
</dbReference>
<dbReference type="AlphaFoldDB" id="A0A1E3B4R7"/>
<evidence type="ECO:0000256" key="1">
    <source>
        <dbReference type="ARBA" id="ARBA00004123"/>
    </source>
</evidence>
<comment type="subcellular location">
    <subcellularLocation>
        <location evidence="1">Nucleus</location>
    </subcellularLocation>
</comment>
<dbReference type="VEuPathDB" id="FungiDB:SI65_08794"/>
<feature type="compositionally biased region" description="Polar residues" evidence="4">
    <location>
        <begin position="478"/>
        <end position="488"/>
    </location>
</feature>
<accession>A0A1E3B4R7</accession>
<dbReference type="Proteomes" id="UP000094569">
    <property type="component" value="Unassembled WGS sequence"/>
</dbReference>
<dbReference type="PANTHER" id="PTHR19303">
    <property type="entry name" value="TRANSPOSON"/>
    <property type="match status" value="1"/>
</dbReference>
<evidence type="ECO:0000256" key="2">
    <source>
        <dbReference type="ARBA" id="ARBA00023125"/>
    </source>
</evidence>
<dbReference type="InterPro" id="IPR050863">
    <property type="entry name" value="CenT-Element_Derived"/>
</dbReference>
<organism evidence="6 7">
    <name type="scientific">Aspergillus cristatus</name>
    <name type="common">Chinese Fuzhuan brick tea-fermentation fungus</name>
    <name type="synonym">Eurotium cristatum</name>
    <dbReference type="NCBI Taxonomy" id="573508"/>
    <lineage>
        <taxon>Eukaryota</taxon>
        <taxon>Fungi</taxon>
        <taxon>Dikarya</taxon>
        <taxon>Ascomycota</taxon>
        <taxon>Pezizomycotina</taxon>
        <taxon>Eurotiomycetes</taxon>
        <taxon>Eurotiomycetidae</taxon>
        <taxon>Eurotiales</taxon>
        <taxon>Aspergillaceae</taxon>
        <taxon>Aspergillus</taxon>
        <taxon>Aspergillus subgen. Aspergillus</taxon>
    </lineage>
</organism>